<dbReference type="EMBL" id="BMAW01062440">
    <property type="protein sequence ID" value="GFT35864.1"/>
    <property type="molecule type" value="Genomic_DNA"/>
</dbReference>
<dbReference type="PANTHER" id="PTHR44167">
    <property type="entry name" value="OVARIAN-SPECIFIC SERINE/THREONINE-PROTEIN KINASE LOK-RELATED"/>
    <property type="match status" value="1"/>
</dbReference>
<feature type="binding site" evidence="1">
    <location>
        <position position="46"/>
    </location>
    <ligand>
        <name>ATP</name>
        <dbReference type="ChEBI" id="CHEBI:30616"/>
    </ligand>
</feature>
<sequence length="389" mass="44221">MPDCIQSALDYLKKKEGYDCNDILGKGTYGSVVKISSKEKGSMAAKIVENRVVNLLEIKEWSRLNHPNVLRLLDTIFNVDGVVIFVTELMQNNLFMHLQDKEFKHDSHAPDKCRQFAYQVLSGLAYMHQEKLCHLDLRAENVFIAKDGRAVVADFSGLSKTNELKKFCPLPHSLRPPEMLTSKKKVQPLPIDLWAYGLVLANLYLGKGFYLCTVKNQKAGQIEAVVQYTGLFQCQSYIHNFFTQTYPNSKITEARIEEVMSLIDKFLQINPESRIPTEEALQDNFFSSLREETKKLSPSTSGISAKKTSSFSADTGIEKIVSQSLDMKILQQSTGHVKPIKNKWQKYKFRLGKLKLSLISSPIFKTEKSKAEEQSKIRKTNSSTVFFIK</sequence>
<comment type="caution">
    <text evidence="3">The sequence shown here is derived from an EMBL/GenBank/DDBJ whole genome shotgun (WGS) entry which is preliminary data.</text>
</comment>
<keyword evidence="1" id="KW-0547">Nucleotide-binding</keyword>
<dbReference type="AlphaFoldDB" id="A0A8X6TQA9"/>
<dbReference type="SUPFAM" id="SSF56112">
    <property type="entry name" value="Protein kinase-like (PK-like)"/>
    <property type="match status" value="1"/>
</dbReference>
<feature type="domain" description="Protein kinase" evidence="2">
    <location>
        <begin position="18"/>
        <end position="286"/>
    </location>
</feature>
<dbReference type="Gene3D" id="1.10.510.10">
    <property type="entry name" value="Transferase(Phosphotransferase) domain 1"/>
    <property type="match status" value="1"/>
</dbReference>
<dbReference type="Proteomes" id="UP000887013">
    <property type="component" value="Unassembled WGS sequence"/>
</dbReference>
<evidence type="ECO:0000259" key="2">
    <source>
        <dbReference type="PROSITE" id="PS50011"/>
    </source>
</evidence>
<dbReference type="CDD" id="cd00180">
    <property type="entry name" value="PKc"/>
    <property type="match status" value="1"/>
</dbReference>
<keyword evidence="1" id="KW-0067">ATP-binding</keyword>
<dbReference type="GO" id="GO:0005634">
    <property type="term" value="C:nucleus"/>
    <property type="evidence" value="ECO:0007669"/>
    <property type="project" value="TreeGrafter"/>
</dbReference>
<reference evidence="3" key="1">
    <citation type="submission" date="2020-08" db="EMBL/GenBank/DDBJ databases">
        <title>Multicomponent nature underlies the extraordinary mechanical properties of spider dragline silk.</title>
        <authorList>
            <person name="Kono N."/>
            <person name="Nakamura H."/>
            <person name="Mori M."/>
            <person name="Yoshida Y."/>
            <person name="Ohtoshi R."/>
            <person name="Malay A.D."/>
            <person name="Moran D.A.P."/>
            <person name="Tomita M."/>
            <person name="Numata K."/>
            <person name="Arakawa K."/>
        </authorList>
    </citation>
    <scope>NUCLEOTIDE SEQUENCE</scope>
</reference>
<name>A0A8X6TQA9_NEPPI</name>
<dbReference type="InterPro" id="IPR000719">
    <property type="entry name" value="Prot_kinase_dom"/>
</dbReference>
<dbReference type="InterPro" id="IPR017441">
    <property type="entry name" value="Protein_kinase_ATP_BS"/>
</dbReference>
<evidence type="ECO:0000256" key="1">
    <source>
        <dbReference type="PROSITE-ProRule" id="PRU10141"/>
    </source>
</evidence>
<dbReference type="GO" id="GO:0005524">
    <property type="term" value="F:ATP binding"/>
    <property type="evidence" value="ECO:0007669"/>
    <property type="project" value="UniProtKB-UniRule"/>
</dbReference>
<evidence type="ECO:0000313" key="3">
    <source>
        <dbReference type="EMBL" id="GFT35864.1"/>
    </source>
</evidence>
<dbReference type="InterPro" id="IPR008266">
    <property type="entry name" value="Tyr_kinase_AS"/>
</dbReference>
<dbReference type="PANTHER" id="PTHR44167:SF30">
    <property type="entry name" value="PHOSPHORYLASE KINASE"/>
    <property type="match status" value="1"/>
</dbReference>
<dbReference type="PROSITE" id="PS00109">
    <property type="entry name" value="PROTEIN_KINASE_TYR"/>
    <property type="match status" value="1"/>
</dbReference>
<dbReference type="PROSITE" id="PS50011">
    <property type="entry name" value="PROTEIN_KINASE_DOM"/>
    <property type="match status" value="1"/>
</dbReference>
<organism evidence="3 4">
    <name type="scientific">Nephila pilipes</name>
    <name type="common">Giant wood spider</name>
    <name type="synonym">Nephila maculata</name>
    <dbReference type="NCBI Taxonomy" id="299642"/>
    <lineage>
        <taxon>Eukaryota</taxon>
        <taxon>Metazoa</taxon>
        <taxon>Ecdysozoa</taxon>
        <taxon>Arthropoda</taxon>
        <taxon>Chelicerata</taxon>
        <taxon>Arachnida</taxon>
        <taxon>Araneae</taxon>
        <taxon>Araneomorphae</taxon>
        <taxon>Entelegynae</taxon>
        <taxon>Araneoidea</taxon>
        <taxon>Nephilidae</taxon>
        <taxon>Nephila</taxon>
    </lineage>
</organism>
<accession>A0A8X6TQA9</accession>
<dbReference type="Gene3D" id="3.30.200.20">
    <property type="entry name" value="Phosphorylase Kinase, domain 1"/>
    <property type="match status" value="1"/>
</dbReference>
<protein>
    <recommendedName>
        <fullName evidence="2">Protein kinase domain-containing protein</fullName>
    </recommendedName>
</protein>
<dbReference type="GO" id="GO:0004674">
    <property type="term" value="F:protein serine/threonine kinase activity"/>
    <property type="evidence" value="ECO:0007669"/>
    <property type="project" value="TreeGrafter"/>
</dbReference>
<evidence type="ECO:0000313" key="4">
    <source>
        <dbReference type="Proteomes" id="UP000887013"/>
    </source>
</evidence>
<dbReference type="OrthoDB" id="346907at2759"/>
<keyword evidence="4" id="KW-1185">Reference proteome</keyword>
<dbReference type="GO" id="GO:0044773">
    <property type="term" value="P:mitotic DNA damage checkpoint signaling"/>
    <property type="evidence" value="ECO:0007669"/>
    <property type="project" value="TreeGrafter"/>
</dbReference>
<dbReference type="InterPro" id="IPR011009">
    <property type="entry name" value="Kinase-like_dom_sf"/>
</dbReference>
<dbReference type="PROSITE" id="PS00107">
    <property type="entry name" value="PROTEIN_KINASE_ATP"/>
    <property type="match status" value="1"/>
</dbReference>
<proteinExistence type="predicted"/>
<gene>
    <name evidence="3" type="primary">Mak</name>
    <name evidence="3" type="ORF">NPIL_606611</name>
</gene>
<dbReference type="Pfam" id="PF00069">
    <property type="entry name" value="Pkinase"/>
    <property type="match status" value="1"/>
</dbReference>